<reference evidence="2" key="1">
    <citation type="journal article" date="2009" name="Rice">
        <title>De Novo Next Generation Sequencing of Plant Genomes.</title>
        <authorList>
            <person name="Rounsley S."/>
            <person name="Marri P.R."/>
            <person name="Yu Y."/>
            <person name="He R."/>
            <person name="Sisneros N."/>
            <person name="Goicoechea J.L."/>
            <person name="Lee S.J."/>
            <person name="Angelova A."/>
            <person name="Kudrna D."/>
            <person name="Luo M."/>
            <person name="Affourtit J."/>
            <person name="Desany B."/>
            <person name="Knight J."/>
            <person name="Niazi F."/>
            <person name="Egholm M."/>
            <person name="Wing R.A."/>
        </authorList>
    </citation>
    <scope>NUCLEOTIDE SEQUENCE [LARGE SCALE GENOMIC DNA]</scope>
    <source>
        <strain evidence="2">cv. IRGC 105608</strain>
    </source>
</reference>
<evidence type="ECO:0000313" key="3">
    <source>
        <dbReference type="Proteomes" id="UP000026960"/>
    </source>
</evidence>
<evidence type="ECO:0000313" key="2">
    <source>
        <dbReference type="EnsemblPlants" id="OBART10G10260.2"/>
    </source>
</evidence>
<feature type="region of interest" description="Disordered" evidence="1">
    <location>
        <begin position="1"/>
        <end position="34"/>
    </location>
</feature>
<evidence type="ECO:0000256" key="1">
    <source>
        <dbReference type="SAM" id="MobiDB-lite"/>
    </source>
</evidence>
<dbReference type="EnsemblPlants" id="OBART10G10260.2">
    <property type="protein sequence ID" value="OBART10G10260.2"/>
    <property type="gene ID" value="OBART10G10260"/>
</dbReference>
<organism evidence="2">
    <name type="scientific">Oryza barthii</name>
    <dbReference type="NCBI Taxonomy" id="65489"/>
    <lineage>
        <taxon>Eukaryota</taxon>
        <taxon>Viridiplantae</taxon>
        <taxon>Streptophyta</taxon>
        <taxon>Embryophyta</taxon>
        <taxon>Tracheophyta</taxon>
        <taxon>Spermatophyta</taxon>
        <taxon>Magnoliopsida</taxon>
        <taxon>Liliopsida</taxon>
        <taxon>Poales</taxon>
        <taxon>Poaceae</taxon>
        <taxon>BOP clade</taxon>
        <taxon>Oryzoideae</taxon>
        <taxon>Oryzeae</taxon>
        <taxon>Oryzinae</taxon>
        <taxon>Oryza</taxon>
    </lineage>
</organism>
<accession>A0A0D3HDR8</accession>
<name>A0A0D3HDR8_9ORYZ</name>
<feature type="compositionally biased region" description="Basic residues" evidence="1">
    <location>
        <begin position="10"/>
        <end position="19"/>
    </location>
</feature>
<reference evidence="2" key="2">
    <citation type="submission" date="2015-03" db="UniProtKB">
        <authorList>
            <consortium name="EnsemblPlants"/>
        </authorList>
    </citation>
    <scope>IDENTIFICATION</scope>
</reference>
<dbReference type="AlphaFoldDB" id="A0A0D3HDR8"/>
<proteinExistence type="predicted"/>
<keyword evidence="3" id="KW-1185">Reference proteome</keyword>
<dbReference type="Gramene" id="OBART10G10260.2">
    <property type="protein sequence ID" value="OBART10G10260.2"/>
    <property type="gene ID" value="OBART10G10260"/>
</dbReference>
<protein>
    <submittedName>
        <fullName evidence="2">Uncharacterized protein</fullName>
    </submittedName>
</protein>
<dbReference type="Proteomes" id="UP000026960">
    <property type="component" value="Chromosome 10"/>
</dbReference>
<sequence length="103" mass="11720">MSLWLSSRWKMQRRRRRRREDRGDVEVGGESAAQSETVEFAGGEDIMAGAATAAAAERFQKSDGTVGVPILRSKRVPQSEFTHIASKLRVSYSYNYKRIRLQE</sequence>